<dbReference type="KEGG" id="nec:KGD82_04155"/>
<keyword evidence="4" id="KW-1185">Reference proteome</keyword>
<accession>A0A975LDG0</accession>
<dbReference type="InterPro" id="IPR050267">
    <property type="entry name" value="Anti-sigma-factor_SerPK"/>
</dbReference>
<dbReference type="GO" id="GO:0004674">
    <property type="term" value="F:protein serine/threonine kinase activity"/>
    <property type="evidence" value="ECO:0007669"/>
    <property type="project" value="UniProtKB-KW"/>
</dbReference>
<dbReference type="CDD" id="cd16934">
    <property type="entry name" value="HATPase_RsbT-like"/>
    <property type="match status" value="1"/>
</dbReference>
<protein>
    <submittedName>
        <fullName evidence="3">Anti-sigma regulatory factor</fullName>
    </submittedName>
</protein>
<name>A0A975LDG0_9ACTN</name>
<dbReference type="SMART" id="SM00387">
    <property type="entry name" value="HATPase_c"/>
    <property type="match status" value="1"/>
</dbReference>
<organism evidence="3 4">
    <name type="scientific">Nocardiopsis eucommiae</name>
    <dbReference type="NCBI Taxonomy" id="2831970"/>
    <lineage>
        <taxon>Bacteria</taxon>
        <taxon>Bacillati</taxon>
        <taxon>Actinomycetota</taxon>
        <taxon>Actinomycetes</taxon>
        <taxon>Streptosporangiales</taxon>
        <taxon>Nocardiopsidaceae</taxon>
        <taxon>Nocardiopsis</taxon>
    </lineage>
</organism>
<evidence type="ECO:0000313" key="3">
    <source>
        <dbReference type="EMBL" id="QVJ03166.1"/>
    </source>
</evidence>
<keyword evidence="1" id="KW-0723">Serine/threonine-protein kinase</keyword>
<evidence type="ECO:0000256" key="1">
    <source>
        <dbReference type="ARBA" id="ARBA00022527"/>
    </source>
</evidence>
<keyword evidence="1" id="KW-0808">Transferase</keyword>
<dbReference type="SUPFAM" id="SSF55874">
    <property type="entry name" value="ATPase domain of HSP90 chaperone/DNA topoisomerase II/histidine kinase"/>
    <property type="match status" value="1"/>
</dbReference>
<evidence type="ECO:0000259" key="2">
    <source>
        <dbReference type="SMART" id="SM00387"/>
    </source>
</evidence>
<dbReference type="InterPro" id="IPR003594">
    <property type="entry name" value="HATPase_dom"/>
</dbReference>
<dbReference type="Pfam" id="PF02518">
    <property type="entry name" value="HATPase_c"/>
    <property type="match status" value="1"/>
</dbReference>
<feature type="domain" description="Histidine kinase/HSP90-like ATPase" evidence="2">
    <location>
        <begin position="19"/>
        <end position="120"/>
    </location>
</feature>
<dbReference type="AlphaFoldDB" id="A0A975LDG0"/>
<dbReference type="Proteomes" id="UP000682416">
    <property type="component" value="Chromosome"/>
</dbReference>
<dbReference type="InterPro" id="IPR036890">
    <property type="entry name" value="HATPase_C_sf"/>
</dbReference>
<sequence>MTVRQRVRGLSQEQGFGLVQQTKLVTAASELARNTLIHGGGGSVTVELSTDGDGRTGITLVFSDEGPGIPDIALALRDGYSTAGGLGMGLSGSKRLVDDFEVETTPGEGTAVTATLWSGPPLNGRR</sequence>
<proteinExistence type="predicted"/>
<gene>
    <name evidence="3" type="ORF">KGD82_04155</name>
</gene>
<dbReference type="EMBL" id="CP074402">
    <property type="protein sequence ID" value="QVJ03166.1"/>
    <property type="molecule type" value="Genomic_DNA"/>
</dbReference>
<keyword evidence="1" id="KW-0418">Kinase</keyword>
<dbReference type="PANTHER" id="PTHR35526">
    <property type="entry name" value="ANTI-SIGMA-F FACTOR RSBW-RELATED"/>
    <property type="match status" value="1"/>
</dbReference>
<reference evidence="3" key="1">
    <citation type="submission" date="2021-05" db="EMBL/GenBank/DDBJ databases">
        <authorList>
            <person name="Kaiqin L."/>
            <person name="Jian G."/>
        </authorList>
    </citation>
    <scope>NUCLEOTIDE SEQUENCE</scope>
    <source>
        <strain evidence="3">HDS5</strain>
    </source>
</reference>
<dbReference type="PANTHER" id="PTHR35526:SF3">
    <property type="entry name" value="ANTI-SIGMA-F FACTOR RSBW"/>
    <property type="match status" value="1"/>
</dbReference>
<evidence type="ECO:0000313" key="4">
    <source>
        <dbReference type="Proteomes" id="UP000682416"/>
    </source>
</evidence>
<dbReference type="Gene3D" id="3.30.565.10">
    <property type="entry name" value="Histidine kinase-like ATPase, C-terminal domain"/>
    <property type="match status" value="1"/>
</dbReference>